<dbReference type="VEuPathDB" id="FungiDB:D8B26_000852"/>
<dbReference type="EMBL" id="GL636486">
    <property type="protein sequence ID" value="EFW22469.1"/>
    <property type="molecule type" value="Genomic_DNA"/>
</dbReference>
<dbReference type="HOGENOM" id="CLU_1219601_0_0_1"/>
<reference evidence="2" key="1">
    <citation type="journal article" date="2010" name="Genome Res.">
        <title>Population genomic sequencing of Coccidioides fungi reveals recent hybridization and transposon control.</title>
        <authorList>
            <person name="Neafsey D.E."/>
            <person name="Barker B.M."/>
            <person name="Sharpton T.J."/>
            <person name="Stajich J.E."/>
            <person name="Park D.J."/>
            <person name="Whiston E."/>
            <person name="Hung C.-Y."/>
            <person name="McMahan C."/>
            <person name="White J."/>
            <person name="Sykes S."/>
            <person name="Heiman D."/>
            <person name="Young S."/>
            <person name="Zeng Q."/>
            <person name="Abouelleil A."/>
            <person name="Aftuck L."/>
            <person name="Bessette D."/>
            <person name="Brown A."/>
            <person name="FitzGerald M."/>
            <person name="Lui A."/>
            <person name="Macdonald J.P."/>
            <person name="Priest M."/>
            <person name="Orbach M.J."/>
            <person name="Galgiani J.N."/>
            <person name="Kirkland T.N."/>
            <person name="Cole G.T."/>
            <person name="Birren B.W."/>
            <person name="Henn M.R."/>
            <person name="Taylor J.W."/>
            <person name="Rounsley S.D."/>
        </authorList>
    </citation>
    <scope>NUCLEOTIDE SEQUENCE [LARGE SCALE GENOMIC DNA]</scope>
    <source>
        <strain evidence="2">RMSCC 757 / Silveira</strain>
    </source>
</reference>
<evidence type="ECO:0000313" key="1">
    <source>
        <dbReference type="EMBL" id="EFW22469.1"/>
    </source>
</evidence>
<sequence length="227" mass="25023">MAKLQENCLACFLSLRRRQAAETIVRKLYYDSQFQKLPVRIIALAIFQDLDTIFFGDKFQQEAYLGSGDAVQRNTKGVTYPGNPVVIEISATHFDTDLAGTGSERMDDILEVLIHEMCHACPLVLVDRSFEDVDSSGSIVPDGHGVYFALALGLCQMLIDRLGWRIDLSAKGSIRLLRLPYPESGFSREMGFGSRMGPPGTGPQEIPPPVMEPTGQQSRNNTVAVIA</sequence>
<name>E9CRP2_COCPS</name>
<organism evidence="2">
    <name type="scientific">Coccidioides posadasii (strain RMSCC 757 / Silveira)</name>
    <name type="common">Valley fever fungus</name>
    <dbReference type="NCBI Taxonomy" id="443226"/>
    <lineage>
        <taxon>Eukaryota</taxon>
        <taxon>Fungi</taxon>
        <taxon>Dikarya</taxon>
        <taxon>Ascomycota</taxon>
        <taxon>Pezizomycotina</taxon>
        <taxon>Eurotiomycetes</taxon>
        <taxon>Eurotiomycetidae</taxon>
        <taxon>Onygenales</taxon>
        <taxon>Onygenaceae</taxon>
        <taxon>Coccidioides</taxon>
    </lineage>
</organism>
<dbReference type="OrthoDB" id="4192677at2759"/>
<reference evidence="2" key="2">
    <citation type="submission" date="2010-03" db="EMBL/GenBank/DDBJ databases">
        <title>The genome sequence of Coccidioides posadasii strain Silveira.</title>
        <authorList>
            <consortium name="The Broad Institute Genome Sequencing Center for Infectious Disease"/>
            <person name="Neafsey D."/>
            <person name="Orbach M."/>
            <person name="Henn M.R."/>
            <person name="Cole G.T."/>
            <person name="Galgiani J."/>
            <person name="Gardner M.J."/>
            <person name="Kirkland T.N."/>
            <person name="Taylor J.W."/>
            <person name="Young S.K."/>
            <person name="Zeng Q."/>
            <person name="Koehrsen M."/>
            <person name="Alvarado L."/>
            <person name="Berlin A."/>
            <person name="Borenstein D."/>
            <person name="Chapman S.B."/>
            <person name="Chen Z."/>
            <person name="Engels R."/>
            <person name="Freedman E."/>
            <person name="Gellesch M."/>
            <person name="Goldberg J."/>
            <person name="Griggs A."/>
            <person name="Gujja S."/>
            <person name="Heilman E."/>
            <person name="Heiman D."/>
            <person name="Howarth C."/>
            <person name="Jen D."/>
            <person name="Larson L."/>
            <person name="Mehta T."/>
            <person name="Neiman D."/>
            <person name="Park D."/>
            <person name="Pearson M."/>
            <person name="Richards J."/>
            <person name="Roberts A."/>
            <person name="Saif S."/>
            <person name="Shea T."/>
            <person name="Shenoy N."/>
            <person name="Sisk P."/>
            <person name="Stolte C."/>
            <person name="Sykes S."/>
            <person name="Walk T."/>
            <person name="White J."/>
            <person name="Yandava C."/>
            <person name="Haas B."/>
            <person name="Nusbaum C."/>
            <person name="Birren B."/>
        </authorList>
    </citation>
    <scope>NUCLEOTIDE SEQUENCE [LARGE SCALE GENOMIC DNA]</scope>
    <source>
        <strain evidence="2">RMSCC 757 / Silveira</strain>
    </source>
</reference>
<dbReference type="VEuPathDB" id="FungiDB:CPSG_00368"/>
<dbReference type="Proteomes" id="UP000002497">
    <property type="component" value="Unassembled WGS sequence"/>
</dbReference>
<accession>E9CRP2</accession>
<proteinExistence type="predicted"/>
<dbReference type="AlphaFoldDB" id="E9CRP2"/>
<keyword evidence="2" id="KW-1185">Reference proteome</keyword>
<protein>
    <submittedName>
        <fullName evidence="1">Uncharacterized protein</fullName>
    </submittedName>
</protein>
<evidence type="ECO:0000313" key="2">
    <source>
        <dbReference type="Proteomes" id="UP000002497"/>
    </source>
</evidence>
<gene>
    <name evidence="1" type="ORF">CPSG_00368</name>
</gene>